<dbReference type="GO" id="GO:0012505">
    <property type="term" value="C:endomembrane system"/>
    <property type="evidence" value="ECO:0007669"/>
    <property type="project" value="UniProtKB-SubCell"/>
</dbReference>
<dbReference type="AlphaFoldDB" id="A0AAV7CI65"/>
<keyword evidence="7" id="KW-0472">Membrane</keyword>
<comment type="subcellular location">
    <subcellularLocation>
        <location evidence="2">Cytoplasm</location>
    </subcellularLocation>
    <subcellularLocation>
        <location evidence="1">Endomembrane system</location>
    </subcellularLocation>
</comment>
<evidence type="ECO:0000256" key="2">
    <source>
        <dbReference type="ARBA" id="ARBA00004496"/>
    </source>
</evidence>
<evidence type="ECO:0000256" key="3">
    <source>
        <dbReference type="ARBA" id="ARBA00022490"/>
    </source>
</evidence>
<dbReference type="PANTHER" id="PTHR46735">
    <property type="entry name" value="CALPAIN, SMALL SUBUNIT 1 A-RELATED"/>
    <property type="match status" value="1"/>
</dbReference>
<dbReference type="Gene3D" id="1.10.238.10">
    <property type="entry name" value="EF-hand"/>
    <property type="match status" value="1"/>
</dbReference>
<evidence type="ECO:0000256" key="7">
    <source>
        <dbReference type="ARBA" id="ARBA00023136"/>
    </source>
</evidence>
<dbReference type="PANTHER" id="PTHR46735:SF3">
    <property type="entry name" value="CALPAIN SMALL SUBUNIT 1-RELATED"/>
    <property type="match status" value="1"/>
</dbReference>
<dbReference type="Pfam" id="PF13202">
    <property type="entry name" value="EF-hand_5"/>
    <property type="match status" value="1"/>
</dbReference>
<evidence type="ECO:0000256" key="1">
    <source>
        <dbReference type="ARBA" id="ARBA00004308"/>
    </source>
</evidence>
<evidence type="ECO:0000256" key="4">
    <source>
        <dbReference type="ARBA" id="ARBA00022723"/>
    </source>
</evidence>
<accession>A0AAV7CI65</accession>
<evidence type="ECO:0000256" key="6">
    <source>
        <dbReference type="ARBA" id="ARBA00022837"/>
    </source>
</evidence>
<evidence type="ECO:0000256" key="5">
    <source>
        <dbReference type="ARBA" id="ARBA00022737"/>
    </source>
</evidence>
<keyword evidence="10" id="KW-1185">Reference proteome</keyword>
<dbReference type="Proteomes" id="UP000824782">
    <property type="component" value="Unassembled WGS sequence"/>
</dbReference>
<dbReference type="PROSITE" id="PS50222">
    <property type="entry name" value="EF_HAND_2"/>
    <property type="match status" value="1"/>
</dbReference>
<sequence>MRTLSSSGNIECIDEDLSLLVYDCIDEDALSSGNEFERLFRLRDEDASSLPAINANLDAAILNGAAPSHEEKDEYNAGDLRDVLNDLLSKREEVKSEGFTLKTCKEMIDSLDEQNTGTLGKVEFKKLCKKLQFYGKLFVEVDANVSGNIDAHEMRNALHRAGFNLSNRIHDVIIRRYITGNRAINFEDFIACMMRLETLFKMFNILDTDKDGKISLSLSEWVCAGLI</sequence>
<dbReference type="InterPro" id="IPR011992">
    <property type="entry name" value="EF-hand-dom_pair"/>
</dbReference>
<dbReference type="GO" id="GO:0110158">
    <property type="term" value="C:calpain complex"/>
    <property type="evidence" value="ECO:0007669"/>
    <property type="project" value="TreeGrafter"/>
</dbReference>
<evidence type="ECO:0000313" key="9">
    <source>
        <dbReference type="EMBL" id="KAG8584486.1"/>
    </source>
</evidence>
<reference evidence="9" key="1">
    <citation type="thesis" date="2020" institute="ProQuest LLC" country="789 East Eisenhower Parkway, Ann Arbor, MI, USA">
        <title>Comparative Genomics and Chromosome Evolution.</title>
        <authorList>
            <person name="Mudd A.B."/>
        </authorList>
    </citation>
    <scope>NUCLEOTIDE SEQUENCE</scope>
    <source>
        <strain evidence="9">237g6f4</strain>
        <tissue evidence="9">Blood</tissue>
    </source>
</reference>
<keyword evidence="4" id="KW-0479">Metal-binding</keyword>
<evidence type="ECO:0000313" key="10">
    <source>
        <dbReference type="Proteomes" id="UP000824782"/>
    </source>
</evidence>
<dbReference type="InterPro" id="IPR002048">
    <property type="entry name" value="EF_hand_dom"/>
</dbReference>
<keyword evidence="5" id="KW-0677">Repeat</keyword>
<proteinExistence type="predicted"/>
<name>A0AAV7CI65_ENGPU</name>
<comment type="caution">
    <text evidence="9">The sequence shown here is derived from an EMBL/GenBank/DDBJ whole genome shotgun (WGS) entry which is preliminary data.</text>
</comment>
<feature type="domain" description="EF-hand" evidence="8">
    <location>
        <begin position="129"/>
        <end position="164"/>
    </location>
</feature>
<dbReference type="SMART" id="SM00054">
    <property type="entry name" value="EFh"/>
    <property type="match status" value="3"/>
</dbReference>
<dbReference type="EMBL" id="WNYA01000003">
    <property type="protein sequence ID" value="KAG8584486.1"/>
    <property type="molecule type" value="Genomic_DNA"/>
</dbReference>
<keyword evidence="3" id="KW-0963">Cytoplasm</keyword>
<keyword evidence="6" id="KW-0106">Calcium</keyword>
<organism evidence="9 10">
    <name type="scientific">Engystomops pustulosus</name>
    <name type="common">Tungara frog</name>
    <name type="synonym">Physalaemus pustulosus</name>
    <dbReference type="NCBI Taxonomy" id="76066"/>
    <lineage>
        <taxon>Eukaryota</taxon>
        <taxon>Metazoa</taxon>
        <taxon>Chordata</taxon>
        <taxon>Craniata</taxon>
        <taxon>Vertebrata</taxon>
        <taxon>Euteleostomi</taxon>
        <taxon>Amphibia</taxon>
        <taxon>Batrachia</taxon>
        <taxon>Anura</taxon>
        <taxon>Neobatrachia</taxon>
        <taxon>Hyloidea</taxon>
        <taxon>Leptodactylidae</taxon>
        <taxon>Leiuperinae</taxon>
        <taxon>Engystomops</taxon>
    </lineage>
</organism>
<dbReference type="GO" id="GO:0005509">
    <property type="term" value="F:calcium ion binding"/>
    <property type="evidence" value="ECO:0007669"/>
    <property type="project" value="InterPro"/>
</dbReference>
<gene>
    <name evidence="9" type="ORF">GDO81_008845</name>
</gene>
<dbReference type="SUPFAM" id="SSF47473">
    <property type="entry name" value="EF-hand"/>
    <property type="match status" value="1"/>
</dbReference>
<evidence type="ECO:0000259" key="8">
    <source>
        <dbReference type="PROSITE" id="PS50222"/>
    </source>
</evidence>
<protein>
    <recommendedName>
        <fullName evidence="8">EF-hand domain-containing protein</fullName>
    </recommendedName>
</protein>